<dbReference type="UniPathway" id="UPA00251">
    <property type="reaction ID" value="UER00320"/>
</dbReference>
<dbReference type="GO" id="GO:0004852">
    <property type="term" value="F:uroporphyrinogen-III synthase activity"/>
    <property type="evidence" value="ECO:0007669"/>
    <property type="project" value="UniProtKB-UniRule"/>
</dbReference>
<dbReference type="PANTHER" id="PTHR38042">
    <property type="entry name" value="UROPORPHYRINOGEN-III SYNTHASE, CHLOROPLASTIC"/>
    <property type="match status" value="1"/>
</dbReference>
<dbReference type="RefSeq" id="WP_017011880.1">
    <property type="nucleotide sequence ID" value="NZ_FOWR01000019.1"/>
</dbReference>
<dbReference type="InterPro" id="IPR036108">
    <property type="entry name" value="4pyrrol_syn_uPrphyn_synt_sf"/>
</dbReference>
<evidence type="ECO:0000256" key="5">
    <source>
        <dbReference type="ARBA" id="ARBA00023244"/>
    </source>
</evidence>
<protein>
    <recommendedName>
        <fullName evidence="7 9">Uroporphyrinogen-III synthase</fullName>
        <ecNumber evidence="3 9">4.2.1.75</ecNumber>
    </recommendedName>
</protein>
<dbReference type="SUPFAM" id="SSF69618">
    <property type="entry name" value="HemD-like"/>
    <property type="match status" value="1"/>
</dbReference>
<comment type="function">
    <text evidence="6 9">Catalyzes cyclization of the linear tetrapyrrole, hydroxymethylbilane, to the macrocyclic uroporphyrinogen III.</text>
</comment>
<dbReference type="OrthoDB" id="9787650at2"/>
<dbReference type="GeneID" id="35870726"/>
<evidence type="ECO:0000256" key="8">
    <source>
        <dbReference type="ARBA" id="ARBA00048617"/>
    </source>
</evidence>
<dbReference type="PANTHER" id="PTHR38042:SF1">
    <property type="entry name" value="UROPORPHYRINOGEN-III SYNTHASE, CHLOROPLASTIC"/>
    <property type="match status" value="1"/>
</dbReference>
<reference evidence="11 12" key="1">
    <citation type="submission" date="2016-10" db="EMBL/GenBank/DDBJ databases">
        <authorList>
            <person name="de Groot N.N."/>
        </authorList>
    </citation>
    <scope>NUCLEOTIDE SEQUENCE [LARGE SCALE GENOMIC DNA]</scope>
    <source>
        <strain evidence="11 12">DSM 15893</strain>
    </source>
</reference>
<comment type="pathway">
    <text evidence="1 9">Porphyrin-containing compound metabolism; protoporphyrin-IX biosynthesis; coproporphyrinogen-III from 5-aminolevulinate: step 3/4.</text>
</comment>
<evidence type="ECO:0000256" key="4">
    <source>
        <dbReference type="ARBA" id="ARBA00023239"/>
    </source>
</evidence>
<accession>A0A1I5RVK7</accession>
<keyword evidence="4 9" id="KW-0456">Lyase</keyword>
<keyword evidence="5 9" id="KW-0627">Porphyrin biosynthesis</keyword>
<sequence>MTVLVVRPAPACHELADSLNQAGIKALPAPLLSFSDGKDLHTLSDTLAALPSNSVVVAVSPRAVDYAHRHLREQHQPWRHDLHYVAVGEKTAVTWKEHSAIEAYLPQTEDSEGMLALPVFSAPSTLSVLILRGNGGRALLGETLHAQGAHIHYFEAYQRHWESEHLSSLTEQWRREYVDTIVVTSGEQLSLLCQTISECDQQWLKECHILVPSKRIYNQAIGLGFSTISCVYSAANRTLFHVLHEMNNSGHSDDRQE</sequence>
<dbReference type="EMBL" id="FOWR01000019">
    <property type="protein sequence ID" value="SFP62477.1"/>
    <property type="molecule type" value="Genomic_DNA"/>
</dbReference>
<gene>
    <name evidence="11" type="ORF">SAMN03084138_02665</name>
</gene>
<dbReference type="STRING" id="1121869.SAMN03084138_02665"/>
<comment type="similarity">
    <text evidence="2 9">Belongs to the uroporphyrinogen-III synthase family.</text>
</comment>
<evidence type="ECO:0000313" key="12">
    <source>
        <dbReference type="Proteomes" id="UP000182692"/>
    </source>
</evidence>
<dbReference type="AlphaFoldDB" id="A0A1I5RVK7"/>
<dbReference type="Proteomes" id="UP000182692">
    <property type="component" value="Unassembled WGS sequence"/>
</dbReference>
<name>A0A1I5RVK7_9GAMM</name>
<evidence type="ECO:0000256" key="1">
    <source>
        <dbReference type="ARBA" id="ARBA00004772"/>
    </source>
</evidence>
<dbReference type="Pfam" id="PF02602">
    <property type="entry name" value="HEM4"/>
    <property type="match status" value="1"/>
</dbReference>
<evidence type="ECO:0000256" key="9">
    <source>
        <dbReference type="RuleBase" id="RU366031"/>
    </source>
</evidence>
<dbReference type="GO" id="GO:0006780">
    <property type="term" value="P:uroporphyrinogen III biosynthetic process"/>
    <property type="evidence" value="ECO:0007669"/>
    <property type="project" value="UniProtKB-UniRule"/>
</dbReference>
<dbReference type="InterPro" id="IPR003754">
    <property type="entry name" value="4pyrrol_synth_uPrphyn_synth"/>
</dbReference>
<evidence type="ECO:0000259" key="10">
    <source>
        <dbReference type="Pfam" id="PF02602"/>
    </source>
</evidence>
<dbReference type="GO" id="GO:0006782">
    <property type="term" value="P:protoporphyrinogen IX biosynthetic process"/>
    <property type="evidence" value="ECO:0007669"/>
    <property type="project" value="UniProtKB-UniRule"/>
</dbReference>
<organism evidence="11 12">
    <name type="scientific">Enterovibrio norvegicus DSM 15893</name>
    <dbReference type="NCBI Taxonomy" id="1121869"/>
    <lineage>
        <taxon>Bacteria</taxon>
        <taxon>Pseudomonadati</taxon>
        <taxon>Pseudomonadota</taxon>
        <taxon>Gammaproteobacteria</taxon>
        <taxon>Vibrionales</taxon>
        <taxon>Vibrionaceae</taxon>
        <taxon>Enterovibrio</taxon>
    </lineage>
</organism>
<dbReference type="EC" id="4.2.1.75" evidence="3 9"/>
<evidence type="ECO:0000256" key="2">
    <source>
        <dbReference type="ARBA" id="ARBA00008133"/>
    </source>
</evidence>
<comment type="catalytic activity">
    <reaction evidence="8 9">
        <text>hydroxymethylbilane = uroporphyrinogen III + H2O</text>
        <dbReference type="Rhea" id="RHEA:18965"/>
        <dbReference type="ChEBI" id="CHEBI:15377"/>
        <dbReference type="ChEBI" id="CHEBI:57308"/>
        <dbReference type="ChEBI" id="CHEBI:57845"/>
        <dbReference type="EC" id="4.2.1.75"/>
    </reaction>
</comment>
<dbReference type="InterPro" id="IPR039793">
    <property type="entry name" value="UROS/Hem4"/>
</dbReference>
<evidence type="ECO:0000256" key="7">
    <source>
        <dbReference type="ARBA" id="ARBA00040167"/>
    </source>
</evidence>
<evidence type="ECO:0000256" key="6">
    <source>
        <dbReference type="ARBA" id="ARBA00037589"/>
    </source>
</evidence>
<dbReference type="Gene3D" id="3.40.50.10090">
    <property type="match status" value="2"/>
</dbReference>
<dbReference type="CDD" id="cd06578">
    <property type="entry name" value="HemD"/>
    <property type="match status" value="1"/>
</dbReference>
<proteinExistence type="inferred from homology"/>
<evidence type="ECO:0000256" key="3">
    <source>
        <dbReference type="ARBA" id="ARBA00013109"/>
    </source>
</evidence>
<evidence type="ECO:0000313" key="11">
    <source>
        <dbReference type="EMBL" id="SFP62477.1"/>
    </source>
</evidence>
<feature type="domain" description="Tetrapyrrole biosynthesis uroporphyrinogen III synthase" evidence="10">
    <location>
        <begin position="14"/>
        <end position="228"/>
    </location>
</feature>